<organism evidence="2 3">
    <name type="scientific">Salinihabitans flavidus</name>
    <dbReference type="NCBI Taxonomy" id="569882"/>
    <lineage>
        <taxon>Bacteria</taxon>
        <taxon>Pseudomonadati</taxon>
        <taxon>Pseudomonadota</taxon>
        <taxon>Alphaproteobacteria</taxon>
        <taxon>Rhodobacterales</taxon>
        <taxon>Roseobacteraceae</taxon>
        <taxon>Salinihabitans</taxon>
    </lineage>
</organism>
<proteinExistence type="predicted"/>
<keyword evidence="2" id="KW-0328">Glycosyltransferase</keyword>
<gene>
    <name evidence="2" type="ORF">SAMN04490248_11290</name>
</gene>
<keyword evidence="2" id="KW-0808">Transferase</keyword>
<keyword evidence="3" id="KW-1185">Reference proteome</keyword>
<name>A0A1H8SL74_9RHOB</name>
<protein>
    <submittedName>
        <fullName evidence="2">Phosphatidylinositol alpha-mannosyltransferase</fullName>
    </submittedName>
</protein>
<dbReference type="EMBL" id="FODS01000012">
    <property type="protein sequence ID" value="SEO79325.1"/>
    <property type="molecule type" value="Genomic_DNA"/>
</dbReference>
<dbReference type="OrthoDB" id="9790710at2"/>
<dbReference type="InterPro" id="IPR028098">
    <property type="entry name" value="Glyco_trans_4-like_N"/>
</dbReference>
<dbReference type="AlphaFoldDB" id="A0A1H8SL74"/>
<dbReference type="Pfam" id="PF13692">
    <property type="entry name" value="Glyco_trans_1_4"/>
    <property type="match status" value="1"/>
</dbReference>
<dbReference type="Gene3D" id="3.40.50.2000">
    <property type="entry name" value="Glycogen Phosphorylase B"/>
    <property type="match status" value="2"/>
</dbReference>
<dbReference type="PANTHER" id="PTHR45947:SF3">
    <property type="entry name" value="SULFOQUINOVOSYL TRANSFERASE SQD2"/>
    <property type="match status" value="1"/>
</dbReference>
<evidence type="ECO:0000313" key="2">
    <source>
        <dbReference type="EMBL" id="SEO79325.1"/>
    </source>
</evidence>
<evidence type="ECO:0000313" key="3">
    <source>
        <dbReference type="Proteomes" id="UP000198893"/>
    </source>
</evidence>
<evidence type="ECO:0000259" key="1">
    <source>
        <dbReference type="Pfam" id="PF13439"/>
    </source>
</evidence>
<dbReference type="Pfam" id="PF13439">
    <property type="entry name" value="Glyco_transf_4"/>
    <property type="match status" value="1"/>
</dbReference>
<dbReference type="CDD" id="cd03801">
    <property type="entry name" value="GT4_PimA-like"/>
    <property type="match status" value="1"/>
</dbReference>
<accession>A0A1H8SL74</accession>
<dbReference type="GO" id="GO:0016758">
    <property type="term" value="F:hexosyltransferase activity"/>
    <property type="evidence" value="ECO:0007669"/>
    <property type="project" value="TreeGrafter"/>
</dbReference>
<reference evidence="2 3" key="1">
    <citation type="submission" date="2016-10" db="EMBL/GenBank/DDBJ databases">
        <authorList>
            <person name="de Groot N.N."/>
        </authorList>
    </citation>
    <scope>NUCLEOTIDE SEQUENCE [LARGE SCALE GENOMIC DNA]</scope>
    <source>
        <strain evidence="2 3">DSM 27842</strain>
    </source>
</reference>
<feature type="domain" description="Glycosyltransferase subfamily 4-like N-terminal" evidence="1">
    <location>
        <begin position="14"/>
        <end position="179"/>
    </location>
</feature>
<dbReference type="InterPro" id="IPR050194">
    <property type="entry name" value="Glycosyltransferase_grp1"/>
</dbReference>
<sequence length="372" mass="40278">MKIVQISPYPMSRPGGVQSNIRDLSEWLRAQGHEVRIVAPPGGAPGTDKGLIELGKTRVVSIHGTTFELSRASRPELTTCVADLRDWGADVVHLHTPWTPMLAWQLWRRLSLPSVATFHATLPRDGGLDPVSWFLRRAARYFHRRLDAIIVPSKAPQDQWRALGLSPAPQILPPAIDLSAWRAARRAQPPRTGPFHVVYMGRLEERKGVRILLDAWPEVVKNMPDARLTIAGSGTLEGAIKDRVASMNLPGLSLRPAPANTPARALIASADVFAAPALHGESFGLVLIEAMSAGALPVAAANEGFSTVMTGEGEELLTPPGDASALAEKLIALARDDALRERLGIWAQNHALRFDVVQQGPAYLGAFERALG</sequence>
<dbReference type="RefSeq" id="WP_139196156.1">
    <property type="nucleotide sequence ID" value="NZ_FODS01000012.1"/>
</dbReference>
<dbReference type="Proteomes" id="UP000198893">
    <property type="component" value="Unassembled WGS sequence"/>
</dbReference>
<dbReference type="PANTHER" id="PTHR45947">
    <property type="entry name" value="SULFOQUINOVOSYL TRANSFERASE SQD2"/>
    <property type="match status" value="1"/>
</dbReference>
<dbReference type="STRING" id="569882.SAMN04490248_11290"/>
<dbReference type="SUPFAM" id="SSF53756">
    <property type="entry name" value="UDP-Glycosyltransferase/glycogen phosphorylase"/>
    <property type="match status" value="1"/>
</dbReference>